<dbReference type="EMBL" id="FNRQ01000006">
    <property type="protein sequence ID" value="SEB10820.1"/>
    <property type="molecule type" value="Genomic_DNA"/>
</dbReference>
<evidence type="ECO:0000313" key="1">
    <source>
        <dbReference type="EMBL" id="SEB10820.1"/>
    </source>
</evidence>
<dbReference type="OrthoDB" id="9808883at2"/>
<reference evidence="2" key="1">
    <citation type="submission" date="2016-10" db="EMBL/GenBank/DDBJ databases">
        <authorList>
            <person name="Varghese N."/>
            <person name="Submissions S."/>
        </authorList>
    </citation>
    <scope>NUCLEOTIDE SEQUENCE [LARGE SCALE GENOMIC DNA]</scope>
    <source>
        <strain evidence="2">LMG 24000</strain>
    </source>
</reference>
<dbReference type="Pfam" id="PF06906">
    <property type="entry name" value="DUF1272"/>
    <property type="match status" value="1"/>
</dbReference>
<dbReference type="InterPro" id="IPR010696">
    <property type="entry name" value="DUF1272"/>
</dbReference>
<dbReference type="RefSeq" id="WP_090535463.1">
    <property type="nucleotide sequence ID" value="NZ_FNRQ01000006.1"/>
</dbReference>
<keyword evidence="2" id="KW-1185">Reference proteome</keyword>
<dbReference type="AlphaFoldDB" id="A0A1H4GP60"/>
<evidence type="ECO:0008006" key="3">
    <source>
        <dbReference type="Google" id="ProtNLM"/>
    </source>
</evidence>
<dbReference type="STRING" id="83784.SAMN05192564_106169"/>
<sequence>MLELRPSCECCGKSLPPSATDAMICTYECTFCEVCALSVLRNVCPNCGGNFQLRPNRPKAMLAKHPARAERHEAKIDEASHARYFERYRTTPPSRR</sequence>
<evidence type="ECO:0000313" key="2">
    <source>
        <dbReference type="Proteomes" id="UP000198638"/>
    </source>
</evidence>
<protein>
    <recommendedName>
        <fullName evidence="3">DUF1272 domain-containing protein</fullName>
    </recommendedName>
</protein>
<organism evidence="1 2">
    <name type="scientific">Paraburkholderia sartisoli</name>
    <dbReference type="NCBI Taxonomy" id="83784"/>
    <lineage>
        <taxon>Bacteria</taxon>
        <taxon>Pseudomonadati</taxon>
        <taxon>Pseudomonadota</taxon>
        <taxon>Betaproteobacteria</taxon>
        <taxon>Burkholderiales</taxon>
        <taxon>Burkholderiaceae</taxon>
        <taxon>Paraburkholderia</taxon>
    </lineage>
</organism>
<gene>
    <name evidence="1" type="ORF">SAMN05192564_106169</name>
</gene>
<dbReference type="Proteomes" id="UP000198638">
    <property type="component" value="Unassembled WGS sequence"/>
</dbReference>
<name>A0A1H4GP60_9BURK</name>
<accession>A0A1H4GP60</accession>
<proteinExistence type="predicted"/>